<keyword evidence="5" id="KW-1185">Reference proteome</keyword>
<accession>A0AAW6QAX4</accession>
<dbReference type="PROSITE" id="PS51257">
    <property type="entry name" value="PROKAR_LIPOPROTEIN"/>
    <property type="match status" value="1"/>
</dbReference>
<evidence type="ECO:0000313" key="2">
    <source>
        <dbReference type="EMBL" id="MDG2945215.1"/>
    </source>
</evidence>
<evidence type="ECO:0000313" key="4">
    <source>
        <dbReference type="Proteomes" id="UP001214976"/>
    </source>
</evidence>
<evidence type="ECO:0000256" key="1">
    <source>
        <dbReference type="SAM" id="SignalP"/>
    </source>
</evidence>
<dbReference type="AlphaFoldDB" id="A0AAW6QAX4"/>
<sequence>MKKLLMAACIVGLLTACASEQKRYVATGGSKADGVINLSYEQRYYERSSPNPNQGLRLAQKRCRQWGYQNAERFSGHTSKCNQVRGHKCLSYLITVQYQCF</sequence>
<dbReference type="RefSeq" id="WP_317475556.1">
    <property type="nucleotide sequence ID" value="NZ_JARQTO010000002.1"/>
</dbReference>
<reference evidence="3 5" key="1">
    <citation type="submission" date="2023-03" db="EMBL/GenBank/DDBJ databases">
        <title>Classification of Bisgaard taxon 6 and taxon 10 as Exercitatus varius gen. nov., spec. nov.</title>
        <authorList>
            <person name="Christensen H."/>
        </authorList>
    </citation>
    <scope>NUCLEOTIDE SEQUENCE</scope>
    <source>
        <strain evidence="2 5">23350_01</strain>
        <strain evidence="3">86116</strain>
    </source>
</reference>
<dbReference type="EMBL" id="JARQTX010000003">
    <property type="protein sequence ID" value="MDG2945215.1"/>
    <property type="molecule type" value="Genomic_DNA"/>
</dbReference>
<dbReference type="GeneID" id="93226067"/>
<dbReference type="EMBL" id="JARQTW010000014">
    <property type="protein sequence ID" value="MDG2950624.1"/>
    <property type="molecule type" value="Genomic_DNA"/>
</dbReference>
<feature type="chain" id="PRO_5043420169" evidence="1">
    <location>
        <begin position="19"/>
        <end position="101"/>
    </location>
</feature>
<evidence type="ECO:0000313" key="3">
    <source>
        <dbReference type="EMBL" id="MDG2950624.1"/>
    </source>
</evidence>
<dbReference type="Pfam" id="PF13992">
    <property type="entry name" value="YecR"/>
    <property type="match status" value="1"/>
</dbReference>
<name>A0AAW6QAX4_9PAST</name>
<dbReference type="Proteomes" id="UP001216057">
    <property type="component" value="Unassembled WGS sequence"/>
</dbReference>
<comment type="caution">
    <text evidence="3">The sequence shown here is derived from an EMBL/GenBank/DDBJ whole genome shotgun (WGS) entry which is preliminary data.</text>
</comment>
<keyword evidence="1" id="KW-0732">Signal</keyword>
<dbReference type="InterPro" id="IPR025731">
    <property type="entry name" value="YecR-like"/>
</dbReference>
<organism evidence="3 4">
    <name type="scientific">Exercitatus varius</name>
    <dbReference type="NCBI Taxonomy" id="67857"/>
    <lineage>
        <taxon>Bacteria</taxon>
        <taxon>Pseudomonadati</taxon>
        <taxon>Pseudomonadota</taxon>
        <taxon>Gammaproteobacteria</taxon>
        <taxon>Pasteurellales</taxon>
        <taxon>Pasteurellaceae</taxon>
        <taxon>Exercitatus</taxon>
    </lineage>
</organism>
<protein>
    <submittedName>
        <fullName evidence="3">YecR family lipoprotein</fullName>
    </submittedName>
</protein>
<proteinExistence type="predicted"/>
<keyword evidence="3" id="KW-0449">Lipoprotein</keyword>
<feature type="signal peptide" evidence="1">
    <location>
        <begin position="1"/>
        <end position="18"/>
    </location>
</feature>
<gene>
    <name evidence="3" type="primary">yecR</name>
    <name evidence="3" type="ORF">P7M15_08895</name>
    <name evidence="2" type="ORF">P7M32_02050</name>
</gene>
<dbReference type="Proteomes" id="UP001214976">
    <property type="component" value="Unassembled WGS sequence"/>
</dbReference>
<evidence type="ECO:0000313" key="5">
    <source>
        <dbReference type="Proteomes" id="UP001216057"/>
    </source>
</evidence>